<dbReference type="Pfam" id="PF09861">
    <property type="entry name" value="Lar_N"/>
    <property type="match status" value="1"/>
</dbReference>
<evidence type="ECO:0000313" key="3">
    <source>
        <dbReference type="Proteomes" id="UP000595917"/>
    </source>
</evidence>
<dbReference type="InterPro" id="IPR018657">
    <property type="entry name" value="LarA-like_N"/>
</dbReference>
<protein>
    <submittedName>
        <fullName evidence="2">DUF2088 domain-containing protein</fullName>
    </submittedName>
</protein>
<dbReference type="AlphaFoldDB" id="A0A7T7XM98"/>
<dbReference type="PANTHER" id="PTHR33171">
    <property type="entry name" value="LAR_N DOMAIN-CONTAINING PROTEIN"/>
    <property type="match status" value="1"/>
</dbReference>
<accession>A0A7T7XM98</accession>
<dbReference type="KEGG" id="bhc:JFL75_18870"/>
<proteinExistence type="predicted"/>
<dbReference type="PANTHER" id="PTHR33171:SF17">
    <property type="entry name" value="LARA-LIKE N-TERMINAL DOMAIN-CONTAINING PROTEIN"/>
    <property type="match status" value="1"/>
</dbReference>
<dbReference type="Proteomes" id="UP000595917">
    <property type="component" value="Chromosome"/>
</dbReference>
<evidence type="ECO:0000259" key="1">
    <source>
        <dbReference type="Pfam" id="PF09861"/>
    </source>
</evidence>
<dbReference type="EMBL" id="CP067089">
    <property type="protein sequence ID" value="QQO08970.1"/>
    <property type="molecule type" value="Genomic_DNA"/>
</dbReference>
<reference evidence="2" key="1">
    <citation type="submission" date="2021-01" db="EMBL/GenBank/DDBJ databases">
        <title>Description of Breznakiella homolactica.</title>
        <authorList>
            <person name="Song Y."/>
            <person name="Brune A."/>
        </authorList>
    </citation>
    <scope>NUCLEOTIDE SEQUENCE</scope>
    <source>
        <strain evidence="2">RmG30</strain>
    </source>
</reference>
<dbReference type="RefSeq" id="WP_215626275.1">
    <property type="nucleotide sequence ID" value="NZ_CP067089.2"/>
</dbReference>
<dbReference type="InterPro" id="IPR048068">
    <property type="entry name" value="LarA-like"/>
</dbReference>
<feature type="domain" description="LarA-like N-terminal" evidence="1">
    <location>
        <begin position="7"/>
        <end position="217"/>
    </location>
</feature>
<organism evidence="2 3">
    <name type="scientific">Breznakiella homolactica</name>
    <dbReference type="NCBI Taxonomy" id="2798577"/>
    <lineage>
        <taxon>Bacteria</taxon>
        <taxon>Pseudomonadati</taxon>
        <taxon>Spirochaetota</taxon>
        <taxon>Spirochaetia</taxon>
        <taxon>Spirochaetales</taxon>
        <taxon>Breznakiellaceae</taxon>
        <taxon>Breznakiella</taxon>
    </lineage>
</organism>
<dbReference type="Gene3D" id="3.40.50.11440">
    <property type="match status" value="1"/>
</dbReference>
<sequence length="477" mass="53729">MKLSFEYGSGLMDAELPDYTDVFVPGETVPDPPHIPLEKLEEETLRSIRNPMGMEPLSKTAKKGMKVSIIFPDKVKGGFQATSHRKVAIPLIIKELLTAGVEKKDITLICSNGLHRKNTKQEIRSLLGDAVFHDFWFSGQIVNHDSEDWDNLIDLGKDELGDPVIMNKTVYDADIAVLIGHTMGNPYGGYSGGYKHCTTGITHWKSIGSHHNTAVMHGADFTPVSGKSQMRSKFDAIGMYMEKCMGKKFFCCDAVLDTKANQIAVFSGYAAEMQPASWEVADKRTYVPWADKKYDVLVFGMPQEFHYGNGMGTNPILMLQAISANVIRHKRILSDRCVVICSSLCNGYFHEEEFPSYRATYELFQHDYNNVLPDIELYNEYFARNQEYIDKYRYNYCYHPFHAFSMTACGHIAEMNTAAMYIVGAIEPGYARGMGMKTRATFEEALADTMKKYTGDKPNILALPRTFKTAAVHLCMK</sequence>
<name>A0A7T7XM98_9SPIR</name>
<gene>
    <name evidence="2" type="ORF">JFL75_18870</name>
</gene>
<evidence type="ECO:0000313" key="2">
    <source>
        <dbReference type="EMBL" id="QQO08970.1"/>
    </source>
</evidence>
<keyword evidence="3" id="KW-1185">Reference proteome</keyword>
<dbReference type="GO" id="GO:0050043">
    <property type="term" value="F:lactate racemase activity"/>
    <property type="evidence" value="ECO:0007669"/>
    <property type="project" value="InterPro"/>
</dbReference>